<dbReference type="RefSeq" id="WP_302040636.1">
    <property type="nucleotide sequence ID" value="NZ_JAUKPO010000022.1"/>
</dbReference>
<dbReference type="Proteomes" id="UP001168528">
    <property type="component" value="Unassembled WGS sequence"/>
</dbReference>
<dbReference type="EMBL" id="JAUKPO010000022">
    <property type="protein sequence ID" value="MDO1449833.1"/>
    <property type="molecule type" value="Genomic_DNA"/>
</dbReference>
<feature type="region of interest" description="Disordered" evidence="1">
    <location>
        <begin position="69"/>
        <end position="97"/>
    </location>
</feature>
<reference evidence="2" key="1">
    <citation type="submission" date="2023-07" db="EMBL/GenBank/DDBJ databases">
        <title>The genome sequence of Rhodocytophaga aerolata KACC 12507.</title>
        <authorList>
            <person name="Zhang X."/>
        </authorList>
    </citation>
    <scope>NUCLEOTIDE SEQUENCE</scope>
    <source>
        <strain evidence="2">KACC 12507</strain>
    </source>
</reference>
<evidence type="ECO:0008006" key="4">
    <source>
        <dbReference type="Google" id="ProtNLM"/>
    </source>
</evidence>
<evidence type="ECO:0000313" key="3">
    <source>
        <dbReference type="Proteomes" id="UP001168528"/>
    </source>
</evidence>
<evidence type="ECO:0000313" key="2">
    <source>
        <dbReference type="EMBL" id="MDO1449833.1"/>
    </source>
</evidence>
<accession>A0ABT8RF92</accession>
<name>A0ABT8RF92_9BACT</name>
<comment type="caution">
    <text evidence="2">The sequence shown here is derived from an EMBL/GenBank/DDBJ whole genome shotgun (WGS) entry which is preliminary data.</text>
</comment>
<proteinExistence type="predicted"/>
<sequence>MYLLLCLALLLCCLTRWLLLGYRYQRAKKRGEAISPIIYKTYHLPRQVGQEQVGQELVAAPVAAPAPVAHTNTQHPVPEGPAPAESRPLTAVLNFDA</sequence>
<evidence type="ECO:0000256" key="1">
    <source>
        <dbReference type="SAM" id="MobiDB-lite"/>
    </source>
</evidence>
<organism evidence="2 3">
    <name type="scientific">Rhodocytophaga aerolata</name>
    <dbReference type="NCBI Taxonomy" id="455078"/>
    <lineage>
        <taxon>Bacteria</taxon>
        <taxon>Pseudomonadati</taxon>
        <taxon>Bacteroidota</taxon>
        <taxon>Cytophagia</taxon>
        <taxon>Cytophagales</taxon>
        <taxon>Rhodocytophagaceae</taxon>
        <taxon>Rhodocytophaga</taxon>
    </lineage>
</organism>
<gene>
    <name evidence="2" type="ORF">Q0590_26375</name>
</gene>
<protein>
    <recommendedName>
        <fullName evidence="4">DUF4834 family protein</fullName>
    </recommendedName>
</protein>
<keyword evidence="3" id="KW-1185">Reference proteome</keyword>